<dbReference type="InterPro" id="IPR006439">
    <property type="entry name" value="HAD-SF_hydro_IA"/>
</dbReference>
<dbReference type="PANTHER" id="PTHR43316">
    <property type="entry name" value="HYDROLASE, HALOACID DELAHOGENASE-RELATED"/>
    <property type="match status" value="1"/>
</dbReference>
<dbReference type="InterPro" id="IPR023198">
    <property type="entry name" value="PGP-like_dom2"/>
</dbReference>
<organism evidence="3 4">
    <name type="scientific">Cytospora chrysosperma</name>
    <name type="common">Cytospora canker fungus</name>
    <name type="synonym">Sphaeria chrysosperma</name>
    <dbReference type="NCBI Taxonomy" id="252740"/>
    <lineage>
        <taxon>Eukaryota</taxon>
        <taxon>Fungi</taxon>
        <taxon>Dikarya</taxon>
        <taxon>Ascomycota</taxon>
        <taxon>Pezizomycotina</taxon>
        <taxon>Sordariomycetes</taxon>
        <taxon>Sordariomycetidae</taxon>
        <taxon>Diaporthales</taxon>
        <taxon>Cytosporaceae</taxon>
        <taxon>Cytospora</taxon>
    </lineage>
</organism>
<name>A0A423VKQ9_CYTCH</name>
<dbReference type="Gene3D" id="3.40.50.1000">
    <property type="entry name" value="HAD superfamily/HAD-like"/>
    <property type="match status" value="1"/>
</dbReference>
<dbReference type="Pfam" id="PF00702">
    <property type="entry name" value="Hydrolase"/>
    <property type="match status" value="1"/>
</dbReference>
<comment type="caution">
    <text evidence="3">The sequence shown here is derived from an EMBL/GenBank/DDBJ whole genome shotgun (WGS) entry which is preliminary data.</text>
</comment>
<proteinExistence type="inferred from homology"/>
<protein>
    <recommendedName>
        <fullName evidence="5">Haloacid dehalogenase, type II</fullName>
    </recommendedName>
</protein>
<reference evidence="3 4" key="1">
    <citation type="submission" date="2015-09" db="EMBL/GenBank/DDBJ databases">
        <title>Host preference determinants of Valsa canker pathogens revealed by comparative genomics.</title>
        <authorList>
            <person name="Yin Z."/>
            <person name="Huang L."/>
        </authorList>
    </citation>
    <scope>NUCLEOTIDE SEQUENCE [LARGE SCALE GENOMIC DNA]</scope>
    <source>
        <strain evidence="3 4">YSFL</strain>
    </source>
</reference>
<sequence>MLKGCKAIFFDFMGTCLDWQSSIVAALPERIPCPERCQLAIEWREAFFQDIHDRFEKRLPPEDIDTTHARLLNSLLETKTRGDKYDHVLSNDEKERAVKAWHKMSAWPDVSAALAALRQRFEVFVLANGTTRLQLDLARSSGLQFNMMFSSQLLGETKPDPETYKKVMRLVGVSPEQSLMVAAHSYDLKAAKKVGMRTVYVRRWTEDTKEDMRKVGEDVDLFIGRIDVYGTGEDVDGSFEELLESVEEPPYRSCPEHLLLNMTHKAPCTRRDAYMRLFPAADLENICSGTEEQNTKERC</sequence>
<dbReference type="InterPro" id="IPR023214">
    <property type="entry name" value="HAD_sf"/>
</dbReference>
<evidence type="ECO:0008006" key="5">
    <source>
        <dbReference type="Google" id="ProtNLM"/>
    </source>
</evidence>
<dbReference type="GO" id="GO:0016791">
    <property type="term" value="F:phosphatase activity"/>
    <property type="evidence" value="ECO:0007669"/>
    <property type="project" value="UniProtKB-ARBA"/>
</dbReference>
<dbReference type="OrthoDB" id="2363873at2759"/>
<dbReference type="EMBL" id="LJZO01000042">
    <property type="protein sequence ID" value="ROV91585.1"/>
    <property type="molecule type" value="Genomic_DNA"/>
</dbReference>
<comment type="similarity">
    <text evidence="1">Belongs to the HAD-like hydrolase superfamily. S-2-haloalkanoic acid dehalogenase family.</text>
</comment>
<evidence type="ECO:0000256" key="2">
    <source>
        <dbReference type="ARBA" id="ARBA00022801"/>
    </source>
</evidence>
<dbReference type="NCBIfam" id="TIGR01493">
    <property type="entry name" value="HAD-SF-IA-v2"/>
    <property type="match status" value="1"/>
</dbReference>
<dbReference type="SFLD" id="SFLDS00003">
    <property type="entry name" value="Haloacid_Dehalogenase"/>
    <property type="match status" value="1"/>
</dbReference>
<dbReference type="SFLD" id="SFLDG01129">
    <property type="entry name" value="C1.5:_HAD__Beta-PGM__Phosphata"/>
    <property type="match status" value="1"/>
</dbReference>
<evidence type="ECO:0000313" key="4">
    <source>
        <dbReference type="Proteomes" id="UP000284375"/>
    </source>
</evidence>
<dbReference type="GO" id="GO:0019120">
    <property type="term" value="F:hydrolase activity, acting on acid halide bonds, in C-halide compounds"/>
    <property type="evidence" value="ECO:0007669"/>
    <property type="project" value="InterPro"/>
</dbReference>
<gene>
    <name evidence="3" type="ORF">VSDG_07963</name>
</gene>
<dbReference type="InterPro" id="IPR006328">
    <property type="entry name" value="2-HAD"/>
</dbReference>
<dbReference type="AlphaFoldDB" id="A0A423VKQ9"/>
<evidence type="ECO:0000256" key="1">
    <source>
        <dbReference type="ARBA" id="ARBA00008106"/>
    </source>
</evidence>
<dbReference type="NCBIfam" id="TIGR01428">
    <property type="entry name" value="HAD_type_II"/>
    <property type="match status" value="1"/>
</dbReference>
<keyword evidence="4" id="KW-1185">Reference proteome</keyword>
<dbReference type="Gene3D" id="1.10.150.240">
    <property type="entry name" value="Putative phosphatase, domain 2"/>
    <property type="match status" value="1"/>
</dbReference>
<dbReference type="InterPro" id="IPR036412">
    <property type="entry name" value="HAD-like_sf"/>
</dbReference>
<dbReference type="PANTHER" id="PTHR43316:SF3">
    <property type="entry name" value="HALOACID DEHALOGENASE, TYPE II (AFU_ORTHOLOGUE AFUA_2G07750)-RELATED"/>
    <property type="match status" value="1"/>
</dbReference>
<evidence type="ECO:0000313" key="3">
    <source>
        <dbReference type="EMBL" id="ROV91585.1"/>
    </source>
</evidence>
<keyword evidence="2" id="KW-0378">Hydrolase</keyword>
<dbReference type="SUPFAM" id="SSF56784">
    <property type="entry name" value="HAD-like"/>
    <property type="match status" value="1"/>
</dbReference>
<dbReference type="InterPro" id="IPR051540">
    <property type="entry name" value="S-2-haloacid_dehalogenase"/>
</dbReference>
<accession>A0A423VKQ9</accession>
<dbReference type="STRING" id="252740.A0A423VKQ9"/>
<dbReference type="Proteomes" id="UP000284375">
    <property type="component" value="Unassembled WGS sequence"/>
</dbReference>